<dbReference type="InterPro" id="IPR029063">
    <property type="entry name" value="SAM-dependent_MTases_sf"/>
</dbReference>
<dbReference type="PANTHER" id="PTHR12049:SF7">
    <property type="entry name" value="PROTEIN ARGININE METHYLTRANSFERASE NDUFAF7, MITOCHONDRIAL"/>
    <property type="match status" value="1"/>
</dbReference>
<feature type="region of interest" description="Disordered" evidence="3">
    <location>
        <begin position="52"/>
        <end position="101"/>
    </location>
</feature>
<dbReference type="InterPro" id="IPR038375">
    <property type="entry name" value="NDUFAF7_sf"/>
</dbReference>
<organism evidence="4 5">
    <name type="scientific">Sinorhizobium meliloti (strain SM11)</name>
    <dbReference type="NCBI Taxonomy" id="707241"/>
    <lineage>
        <taxon>Bacteria</taxon>
        <taxon>Pseudomonadati</taxon>
        <taxon>Pseudomonadota</taxon>
        <taxon>Alphaproteobacteria</taxon>
        <taxon>Hyphomicrobiales</taxon>
        <taxon>Rhizobiaceae</taxon>
        <taxon>Sinorhizobium/Ensifer group</taxon>
        <taxon>Sinorhizobium</taxon>
    </lineage>
</organism>
<sequence length="610" mass="67187">MALCAPHNPERFALAQRHRPLQPGTARRLPALGGRRHRAWRAHRLHPLLRSRLHPRESRPRDPDMERRHVLPWGPSRHDPGDNHLCAKERDPPLEPVRRRGSSGADRALLRAHRQFHQWRTLGPPVLDALGGRLPDGRPLRPSSESALRGGPGGHCASRRARLVRLSPQSPENARPRHRHLRLRLCCEPHFRGVLPRTGRTDRLSCRRLAYHGHGAFTADGTGRYLGHCAGAQRGCRRLTGQVMTNPLADKIEALIRTNGPISVTDYFSLCLADPQHGYYRVREPFGRAGDFTTAPEISQLFGEMIGIFLVHAWQQHGTPGDAIIAEIGPGRGTMMSDMLRVIRRLAPALYRTATVHLVETSDRLRRLQAETLAEHEGKVRWHESFDSLPSGFLLLAANELFDAIPIRQFVRTAQGFRERMVGLDAEGRLTFAAGIAGIDPALLPSPAPAVAEGTIFEISPARDAVMAALCERLRAGGGTAIIIDYGHLATGYGDTLQAVRNHEYDPPLANPGLADLTSHVDFEQLASRAKAEGVQINGLARQGDFLVGLGLLERASTLGRDKDETTQESIRDDVERLAGSGAGKMGELFKVLVVSSPEVALAPFRKKAP</sequence>
<dbReference type="EMBL" id="CP001830">
    <property type="protein sequence ID" value="AEH78115.1"/>
    <property type="molecule type" value="Genomic_DNA"/>
</dbReference>
<dbReference type="KEGG" id="smx:SM11_chr0837"/>
<dbReference type="Pfam" id="PF02636">
    <property type="entry name" value="Methyltransf_28"/>
    <property type="match status" value="1"/>
</dbReference>
<reference evidence="4 5" key="1">
    <citation type="journal article" date="2011" name="J. Biotechnol.">
        <title>The complete genome sequence of the dominant Sinorhizobium meliloti field isolate SM11 extends the S. meliloti pan-genome.</title>
        <authorList>
            <person name="Schneiker-Bekel S."/>
            <person name="Wibberg D."/>
            <person name="Bekel T."/>
            <person name="Blom J."/>
            <person name="Linke B."/>
            <person name="Neuweger H."/>
            <person name="Stiens M."/>
            <person name="Vorholter F.J."/>
            <person name="Weidner S."/>
            <person name="Goesmann A."/>
            <person name="Puhler A."/>
            <person name="Schluter A."/>
        </authorList>
    </citation>
    <scope>NUCLEOTIDE SEQUENCE [LARGE SCALE GENOMIC DNA]</scope>
    <source>
        <strain evidence="4 5">SM11</strain>
    </source>
</reference>
<proteinExistence type="predicted"/>
<dbReference type="InterPro" id="IPR003788">
    <property type="entry name" value="NDUFAF7"/>
</dbReference>
<keyword evidence="2" id="KW-0808">Transferase</keyword>
<feature type="region of interest" description="Disordered" evidence="3">
    <location>
        <begin position="136"/>
        <end position="156"/>
    </location>
</feature>
<dbReference type="AlphaFoldDB" id="F7X1D9"/>
<evidence type="ECO:0000313" key="4">
    <source>
        <dbReference type="EMBL" id="AEH78115.1"/>
    </source>
</evidence>
<feature type="compositionally biased region" description="Basic and acidic residues" evidence="3">
    <location>
        <begin position="54"/>
        <end position="69"/>
    </location>
</feature>
<name>F7X1D9_SINMM</name>
<keyword evidence="1" id="KW-0489">Methyltransferase</keyword>
<dbReference type="Gene3D" id="3.40.50.12710">
    <property type="match status" value="1"/>
</dbReference>
<dbReference type="Proteomes" id="UP000009045">
    <property type="component" value="Chromosome"/>
</dbReference>
<dbReference type="GO" id="GO:0032259">
    <property type="term" value="P:methylation"/>
    <property type="evidence" value="ECO:0007669"/>
    <property type="project" value="UniProtKB-KW"/>
</dbReference>
<feature type="compositionally biased region" description="Basic and acidic residues" evidence="3">
    <location>
        <begin position="76"/>
        <end position="98"/>
    </location>
</feature>
<dbReference type="SUPFAM" id="SSF53335">
    <property type="entry name" value="S-adenosyl-L-methionine-dependent methyltransferases"/>
    <property type="match status" value="1"/>
</dbReference>
<evidence type="ECO:0000256" key="3">
    <source>
        <dbReference type="SAM" id="MobiDB-lite"/>
    </source>
</evidence>
<dbReference type="PATRIC" id="fig|707241.3.peg.873"/>
<protein>
    <recommendedName>
        <fullName evidence="6">TetR family transcriptional regulator</fullName>
    </recommendedName>
</protein>
<evidence type="ECO:0008006" key="6">
    <source>
        <dbReference type="Google" id="ProtNLM"/>
    </source>
</evidence>
<dbReference type="GO" id="GO:0035243">
    <property type="term" value="F:protein-arginine omega-N symmetric methyltransferase activity"/>
    <property type="evidence" value="ECO:0007669"/>
    <property type="project" value="TreeGrafter"/>
</dbReference>
<gene>
    <name evidence="4" type="ordered locus">SM11_chr0837</name>
</gene>
<evidence type="ECO:0000313" key="5">
    <source>
        <dbReference type="Proteomes" id="UP000009045"/>
    </source>
</evidence>
<evidence type="ECO:0000256" key="1">
    <source>
        <dbReference type="ARBA" id="ARBA00022603"/>
    </source>
</evidence>
<accession>F7X1D9</accession>
<evidence type="ECO:0000256" key="2">
    <source>
        <dbReference type="ARBA" id="ARBA00022679"/>
    </source>
</evidence>
<dbReference type="PANTHER" id="PTHR12049">
    <property type="entry name" value="PROTEIN ARGININE METHYLTRANSFERASE NDUFAF7, MITOCHONDRIAL"/>
    <property type="match status" value="1"/>
</dbReference>
<dbReference type="HOGENOM" id="CLU_447518_0_0_5"/>